<feature type="domain" description="Acyltransferase 3" evidence="3">
    <location>
        <begin position="40"/>
        <end position="404"/>
    </location>
</feature>
<evidence type="ECO:0000313" key="4">
    <source>
        <dbReference type="EMBL" id="AAY49394.1"/>
    </source>
</evidence>
<dbReference type="PANTHER" id="PTHR36927">
    <property type="entry name" value="BLR4337 PROTEIN"/>
    <property type="match status" value="1"/>
</dbReference>
<dbReference type="Pfam" id="PF01757">
    <property type="entry name" value="Acyl_transf_3"/>
    <property type="match status" value="1"/>
</dbReference>
<feature type="transmembrane region" description="Helical" evidence="2">
    <location>
        <begin position="390"/>
        <end position="408"/>
    </location>
</feature>
<feature type="transmembrane region" description="Helical" evidence="2">
    <location>
        <begin position="119"/>
        <end position="139"/>
    </location>
</feature>
<evidence type="ECO:0000256" key="2">
    <source>
        <dbReference type="SAM" id="Phobius"/>
    </source>
</evidence>
<evidence type="ECO:0000313" key="5">
    <source>
        <dbReference type="Proteomes" id="UP000000420"/>
    </source>
</evidence>
<organism evidence="4 5">
    <name type="scientific">Xanthomonas campestris pv. campestris (strain 8004)</name>
    <dbReference type="NCBI Taxonomy" id="314565"/>
    <lineage>
        <taxon>Bacteria</taxon>
        <taxon>Pseudomonadati</taxon>
        <taxon>Pseudomonadota</taxon>
        <taxon>Gammaproteobacteria</taxon>
        <taxon>Lysobacterales</taxon>
        <taxon>Lysobacteraceae</taxon>
        <taxon>Xanthomonas</taxon>
    </lineage>
</organism>
<feature type="region of interest" description="Disordered" evidence="1">
    <location>
        <begin position="433"/>
        <end position="454"/>
    </location>
</feature>
<dbReference type="HOGENOM" id="CLU_036182_0_0_6"/>
<keyword evidence="2" id="KW-0812">Transmembrane</keyword>
<proteinExistence type="predicted"/>
<name>A0A0H2X838_XANC8</name>
<dbReference type="Proteomes" id="UP000000420">
    <property type="component" value="Chromosome"/>
</dbReference>
<accession>A0A0H2X838</accession>
<feature type="transmembrane region" description="Helical" evidence="2">
    <location>
        <begin position="280"/>
        <end position="298"/>
    </location>
</feature>
<feature type="compositionally biased region" description="Basic and acidic residues" evidence="1">
    <location>
        <begin position="440"/>
        <end position="454"/>
    </location>
</feature>
<keyword evidence="2" id="KW-1133">Transmembrane helix</keyword>
<dbReference type="InterPro" id="IPR002656">
    <property type="entry name" value="Acyl_transf_3_dom"/>
</dbReference>
<dbReference type="EMBL" id="CP000050">
    <property type="protein sequence ID" value="AAY49394.1"/>
    <property type="molecule type" value="Genomic_DNA"/>
</dbReference>
<dbReference type="GO" id="GO:0016747">
    <property type="term" value="F:acyltransferase activity, transferring groups other than amino-acyl groups"/>
    <property type="evidence" value="ECO:0007669"/>
    <property type="project" value="InterPro"/>
</dbReference>
<dbReference type="PANTHER" id="PTHR36927:SF3">
    <property type="entry name" value="GLUCANS BIOSYNTHESIS PROTEIN C"/>
    <property type="match status" value="1"/>
</dbReference>
<reference evidence="4 5" key="1">
    <citation type="journal article" date="2005" name="Genome Res.">
        <title>Comparative and functional genomic analyses of the pathogenicity of phytopathogen Xanthomonas campestris pv. campestris.</title>
        <authorList>
            <person name="Qian W."/>
            <person name="Jia Y."/>
            <person name="Ren S.X."/>
            <person name="He Y.Q."/>
            <person name="Feng J.X."/>
            <person name="Lu L.F."/>
            <person name="Sun Q."/>
            <person name="Ying G."/>
            <person name="Tang D.J."/>
            <person name="Tang H."/>
            <person name="Wu W."/>
            <person name="Hao P."/>
            <person name="Wang L."/>
            <person name="Jiang B.L."/>
            <person name="Zeng S."/>
            <person name="Gu W.Y."/>
            <person name="Lu G."/>
            <person name="Rong L."/>
            <person name="Tian Y."/>
            <person name="Yao Z."/>
            <person name="Fu G."/>
            <person name="Chen B."/>
            <person name="Fang R."/>
            <person name="Qiang B."/>
            <person name="Chen Z."/>
            <person name="Zhao G.P."/>
            <person name="Tang J.L."/>
            <person name="He C."/>
        </authorList>
    </citation>
    <scope>NUCLEOTIDE SEQUENCE [LARGE SCALE GENOMIC DNA]</scope>
    <source>
        <strain evidence="4 5">8004</strain>
    </source>
</reference>
<dbReference type="AlphaFoldDB" id="A0A0H2X838"/>
<dbReference type="InterPro" id="IPR050623">
    <property type="entry name" value="Glucan_succinyl_AcylTrfase"/>
</dbReference>
<feature type="transmembrane region" description="Helical" evidence="2">
    <location>
        <begin position="325"/>
        <end position="343"/>
    </location>
</feature>
<gene>
    <name evidence="4" type="ordered locus">XC_2341</name>
</gene>
<dbReference type="KEGG" id="xcb:XC_2341"/>
<protein>
    <submittedName>
        <fullName evidence="4">Inner membrane protein</fullName>
    </submittedName>
</protein>
<keyword evidence="2" id="KW-0472">Membrane</keyword>
<evidence type="ECO:0000256" key="1">
    <source>
        <dbReference type="SAM" id="MobiDB-lite"/>
    </source>
</evidence>
<feature type="transmembrane region" description="Helical" evidence="2">
    <location>
        <begin position="89"/>
        <end position="107"/>
    </location>
</feature>
<feature type="transmembrane region" description="Helical" evidence="2">
    <location>
        <begin position="47"/>
        <end position="69"/>
    </location>
</feature>
<sequence>MGPQLVTQGRHCSLGTAVWGQIAEDAGTPSNDTTMNERRHDIDALRVFAFALLILYHVGMAYVAGWEFHLKSAYTTEWLQAPMIVLNRWRMPLLFMISGIAIGLARAERAPWQFAWRRCGRLLPPLLFGMFVVVAVQAYCQGVTNGKVSPGFGAFLLRYWQVRPWPAGSFDGGEHGITWNHLWYLAYLLPYTLLLLALMALARALPTLALPRLPAAVLVPALLLLPILWESVCVLWLLPRYPPTHALVGDWFVHAESFPLFLLGYLLAHNTRFWRWAVQLRWLTLASAVLAITVELTLRAGGQSLLPAGLQTALAALPLGTIERLARAAYTWLALLALLGWARHRLNRPFAWLPYCTEAVFPWYILHQSLIIVALYWLAPFKLGAWLEPALVLAATVAGCLLLHELVIRRLRWLRPLFGVPARPRAAPAVGTGVSAAAEHPGEPRQRDQRGTLP</sequence>
<feature type="transmembrane region" description="Helical" evidence="2">
    <location>
        <begin position="355"/>
        <end position="378"/>
    </location>
</feature>
<feature type="transmembrane region" description="Helical" evidence="2">
    <location>
        <begin position="213"/>
        <end position="239"/>
    </location>
</feature>
<evidence type="ECO:0000259" key="3">
    <source>
        <dbReference type="Pfam" id="PF01757"/>
    </source>
</evidence>
<feature type="transmembrane region" description="Helical" evidence="2">
    <location>
        <begin position="182"/>
        <end position="201"/>
    </location>
</feature>
<feature type="transmembrane region" description="Helical" evidence="2">
    <location>
        <begin position="251"/>
        <end position="268"/>
    </location>
</feature>